<reference evidence="1 2" key="1">
    <citation type="journal article" date="2004" name="Nature">
        <title>Genome evolution in yeasts.</title>
        <authorList>
            <consortium name="Genolevures"/>
            <person name="Dujon B."/>
            <person name="Sherman D."/>
            <person name="Fischer G."/>
            <person name="Durrens P."/>
            <person name="Casaregola S."/>
            <person name="Lafontaine I."/>
            <person name="de Montigny J."/>
            <person name="Marck C."/>
            <person name="Neuveglise C."/>
            <person name="Talla E."/>
            <person name="Goffard N."/>
            <person name="Frangeul L."/>
            <person name="Aigle M."/>
            <person name="Anthouard V."/>
            <person name="Babour A."/>
            <person name="Barbe V."/>
            <person name="Barnay S."/>
            <person name="Blanchin S."/>
            <person name="Beckerich J.M."/>
            <person name="Beyne E."/>
            <person name="Bleykasten C."/>
            <person name="Boisrame A."/>
            <person name="Boyer J."/>
            <person name="Cattolico L."/>
            <person name="Confanioleri F."/>
            <person name="de Daruvar A."/>
            <person name="Despons L."/>
            <person name="Fabre E."/>
            <person name="Fairhead C."/>
            <person name="Ferry-Dumazet H."/>
            <person name="Groppi A."/>
            <person name="Hantraye F."/>
            <person name="Hennequin C."/>
            <person name="Jauniaux N."/>
            <person name="Joyet P."/>
            <person name="Kachouri R."/>
            <person name="Kerrest A."/>
            <person name="Koszul R."/>
            <person name="Lemaire M."/>
            <person name="Lesur I."/>
            <person name="Ma L."/>
            <person name="Muller H."/>
            <person name="Nicaud J.M."/>
            <person name="Nikolski M."/>
            <person name="Oztas S."/>
            <person name="Ozier-Kalogeropoulos O."/>
            <person name="Pellenz S."/>
            <person name="Potier S."/>
            <person name="Richard G.F."/>
            <person name="Straub M.L."/>
            <person name="Suleau A."/>
            <person name="Swennene D."/>
            <person name="Tekaia F."/>
            <person name="Wesolowski-Louvel M."/>
            <person name="Westhof E."/>
            <person name="Wirth B."/>
            <person name="Zeniou-Meyer M."/>
            <person name="Zivanovic I."/>
            <person name="Bolotin-Fukuhara M."/>
            <person name="Thierry A."/>
            <person name="Bouchier C."/>
            <person name="Caudron B."/>
            <person name="Scarpelli C."/>
            <person name="Gaillardin C."/>
            <person name="Weissenbach J."/>
            <person name="Wincker P."/>
            <person name="Souciet J.L."/>
        </authorList>
    </citation>
    <scope>NUCLEOTIDE SEQUENCE [LARGE SCALE GENOMIC DNA]</scope>
    <source>
        <strain evidence="2">ATCC 8585 / CBS 2359 / DSM 70799 / NBRC 1267 / NRRL Y-1140 / WM37</strain>
    </source>
</reference>
<dbReference type="AlphaFoldDB" id="B5RSI9"/>
<dbReference type="STRING" id="284590.B5RSI9"/>
<name>B5RSI9_KLULA</name>
<dbReference type="PaxDb" id="284590-B5RSI9"/>
<dbReference type="EMBL" id="CR382121">
    <property type="protein sequence ID" value="CAR65222.1"/>
    <property type="molecule type" value="Genomic_DNA"/>
</dbReference>
<dbReference type="InParanoid" id="B5RSI9"/>
<organism evidence="1 2">
    <name type="scientific">Kluyveromyces lactis (strain ATCC 8585 / CBS 2359 / DSM 70799 / NBRC 1267 / NRRL Y-1140 / WM37)</name>
    <name type="common">Yeast</name>
    <name type="synonym">Candida sphaerica</name>
    <dbReference type="NCBI Taxonomy" id="284590"/>
    <lineage>
        <taxon>Eukaryota</taxon>
        <taxon>Fungi</taxon>
        <taxon>Dikarya</taxon>
        <taxon>Ascomycota</taxon>
        <taxon>Saccharomycotina</taxon>
        <taxon>Saccharomycetes</taxon>
        <taxon>Saccharomycetales</taxon>
        <taxon>Saccharomycetaceae</taxon>
        <taxon>Kluyveromyces</taxon>
    </lineage>
</organism>
<dbReference type="FunCoup" id="B5RSI9">
    <property type="interactions" value="87"/>
</dbReference>
<proteinExistence type="predicted"/>
<protein>
    <submittedName>
        <fullName evidence="1">KLLA0A11605p</fullName>
    </submittedName>
</protein>
<evidence type="ECO:0000313" key="2">
    <source>
        <dbReference type="Proteomes" id="UP000000598"/>
    </source>
</evidence>
<dbReference type="HOGENOM" id="CLU_138804_4_1_1"/>
<gene>
    <name evidence="1" type="ORF">KLLA0_A11605g</name>
</gene>
<dbReference type="Pfam" id="PF07189">
    <property type="entry name" value="SF3b10"/>
    <property type="match status" value="1"/>
</dbReference>
<dbReference type="KEGG" id="kla:KLLA0_A11605g"/>
<dbReference type="eggNOG" id="KOG3485">
    <property type="taxonomic scope" value="Eukaryota"/>
</dbReference>
<dbReference type="InterPro" id="IPR009846">
    <property type="entry name" value="SF3b5/RDS3-10"/>
</dbReference>
<keyword evidence="2" id="KW-1185">Reference proteome</keyword>
<dbReference type="Proteomes" id="UP000000598">
    <property type="component" value="Chromosome A"/>
</dbReference>
<sequence length="87" mass="9919">MSNKVKEELIYEDMRKKHPGVGSARTTKEEWSNTISKDTYASLAIHQNLLEYYTLASGFPSKRDAQLTLLRKLANPPKPIKRDIGND</sequence>
<evidence type="ECO:0000313" key="1">
    <source>
        <dbReference type="EMBL" id="CAR65222.1"/>
    </source>
</evidence>
<accession>B5RSI9</accession>